<name>A0A448XGI3_9PLAT</name>
<proteinExistence type="predicted"/>
<dbReference type="InterPro" id="IPR025980">
    <property type="entry name" value="ATP-Sase_PUA-like_dom"/>
</dbReference>
<dbReference type="AlphaFoldDB" id="A0A448XGI3"/>
<dbReference type="OrthoDB" id="506431at2759"/>
<evidence type="ECO:0000256" key="1">
    <source>
        <dbReference type="SAM" id="MobiDB-lite"/>
    </source>
</evidence>
<dbReference type="Gene3D" id="3.10.400.10">
    <property type="entry name" value="Sulfate adenylyltransferase"/>
    <property type="match status" value="1"/>
</dbReference>
<feature type="domain" description="ATP-sulfurylase PUA-like" evidence="2">
    <location>
        <begin position="32"/>
        <end position="92"/>
    </location>
</feature>
<protein>
    <recommendedName>
        <fullName evidence="2">ATP-sulfurylase PUA-like domain-containing protein</fullName>
    </recommendedName>
</protein>
<evidence type="ECO:0000259" key="2">
    <source>
        <dbReference type="Pfam" id="PF14306"/>
    </source>
</evidence>
<reference evidence="3" key="1">
    <citation type="submission" date="2018-11" db="EMBL/GenBank/DDBJ databases">
        <authorList>
            <consortium name="Pathogen Informatics"/>
        </authorList>
    </citation>
    <scope>NUCLEOTIDE SEQUENCE</scope>
</reference>
<dbReference type="Proteomes" id="UP000784294">
    <property type="component" value="Unassembled WGS sequence"/>
</dbReference>
<comment type="caution">
    <text evidence="3">The sequence shown here is derived from an EMBL/GenBank/DDBJ whole genome shotgun (WGS) entry which is preliminary data.</text>
</comment>
<gene>
    <name evidence="3" type="ORF">PXEA_LOCUS29327</name>
</gene>
<dbReference type="EMBL" id="CAAALY010250907">
    <property type="protein sequence ID" value="VEL35887.1"/>
    <property type="molecule type" value="Genomic_DNA"/>
</dbReference>
<accession>A0A448XGI3</accession>
<sequence length="107" mass="12032">MARLTDDAGETSGKVPRPRQDDLVSSAFTPRELFIKSTGVELAKREAGGLPKLSLTTIELQWIQVLSEGWASPLRGFMREREYLQCLFFGGLLQSEQIRECEIGFPE</sequence>
<dbReference type="Pfam" id="PF14306">
    <property type="entry name" value="PUA_2"/>
    <property type="match status" value="1"/>
</dbReference>
<keyword evidence="4" id="KW-1185">Reference proteome</keyword>
<feature type="region of interest" description="Disordered" evidence="1">
    <location>
        <begin position="1"/>
        <end position="21"/>
    </location>
</feature>
<dbReference type="SUPFAM" id="SSF88697">
    <property type="entry name" value="PUA domain-like"/>
    <property type="match status" value="1"/>
</dbReference>
<organism evidence="3 4">
    <name type="scientific">Protopolystoma xenopodis</name>
    <dbReference type="NCBI Taxonomy" id="117903"/>
    <lineage>
        <taxon>Eukaryota</taxon>
        <taxon>Metazoa</taxon>
        <taxon>Spiralia</taxon>
        <taxon>Lophotrochozoa</taxon>
        <taxon>Platyhelminthes</taxon>
        <taxon>Monogenea</taxon>
        <taxon>Polyopisthocotylea</taxon>
        <taxon>Polystomatidea</taxon>
        <taxon>Polystomatidae</taxon>
        <taxon>Protopolystoma</taxon>
    </lineage>
</organism>
<evidence type="ECO:0000313" key="3">
    <source>
        <dbReference type="EMBL" id="VEL35887.1"/>
    </source>
</evidence>
<dbReference type="InterPro" id="IPR015947">
    <property type="entry name" value="PUA-like_sf"/>
</dbReference>
<evidence type="ECO:0000313" key="4">
    <source>
        <dbReference type="Proteomes" id="UP000784294"/>
    </source>
</evidence>